<protein>
    <recommendedName>
        <fullName evidence="17">Acyl-coenzyme A thioesterase THEM4</fullName>
        <ecNumber evidence="16">3.1.2.2</ecNumber>
    </recommendedName>
    <alternativeName>
        <fullName evidence="18">Thioesterase superfamily member 4</fullName>
    </alternativeName>
</protein>
<dbReference type="InterPro" id="IPR052365">
    <property type="entry name" value="THEM4/THEM5_acyl-CoA_thioest"/>
</dbReference>
<keyword evidence="7" id="KW-0378">Hydrolase</keyword>
<gene>
    <name evidence="25" type="ORF">EDD61_106134</name>
</gene>
<accession>A0A4R3THD7</accession>
<organism evidence="25 26">
    <name type="scientific">Longicatena caecimuris</name>
    <dbReference type="NCBI Taxonomy" id="1796635"/>
    <lineage>
        <taxon>Bacteria</taxon>
        <taxon>Bacillati</taxon>
        <taxon>Bacillota</taxon>
        <taxon>Erysipelotrichia</taxon>
        <taxon>Erysipelotrichales</taxon>
        <taxon>Erysipelotrichaceae</taxon>
        <taxon>Longicatena</taxon>
    </lineage>
</organism>
<keyword evidence="26" id="KW-1185">Reference proteome</keyword>
<comment type="catalytic activity">
    <reaction evidence="23">
        <text>tetradecanoyl-CoA + H2O = tetradecanoate + CoA + H(+)</text>
        <dbReference type="Rhea" id="RHEA:40119"/>
        <dbReference type="ChEBI" id="CHEBI:15377"/>
        <dbReference type="ChEBI" id="CHEBI:15378"/>
        <dbReference type="ChEBI" id="CHEBI:30807"/>
        <dbReference type="ChEBI" id="CHEBI:57287"/>
        <dbReference type="ChEBI" id="CHEBI:57385"/>
    </reaction>
    <physiologicalReaction direction="left-to-right" evidence="23">
        <dbReference type="Rhea" id="RHEA:40120"/>
    </physiologicalReaction>
</comment>
<dbReference type="GO" id="GO:0006631">
    <property type="term" value="P:fatty acid metabolic process"/>
    <property type="evidence" value="ECO:0007669"/>
    <property type="project" value="UniProtKB-KW"/>
</dbReference>
<evidence type="ECO:0000256" key="10">
    <source>
        <dbReference type="ARBA" id="ARBA00023098"/>
    </source>
</evidence>
<evidence type="ECO:0000256" key="23">
    <source>
        <dbReference type="ARBA" id="ARBA00048180"/>
    </source>
</evidence>
<dbReference type="InterPro" id="IPR029069">
    <property type="entry name" value="HotDog_dom_sf"/>
</dbReference>
<comment type="catalytic activity">
    <reaction evidence="13">
        <text>(5Z,8Z,11Z,14Z)-eicosatetraenoyl-CoA + H2O = (5Z,8Z,11Z,14Z)-eicosatetraenoate + CoA + H(+)</text>
        <dbReference type="Rhea" id="RHEA:40151"/>
        <dbReference type="ChEBI" id="CHEBI:15377"/>
        <dbReference type="ChEBI" id="CHEBI:15378"/>
        <dbReference type="ChEBI" id="CHEBI:32395"/>
        <dbReference type="ChEBI" id="CHEBI:57287"/>
        <dbReference type="ChEBI" id="CHEBI:57368"/>
    </reaction>
    <physiologicalReaction direction="left-to-right" evidence="13">
        <dbReference type="Rhea" id="RHEA:40152"/>
    </physiologicalReaction>
</comment>
<dbReference type="GO" id="GO:0016020">
    <property type="term" value="C:membrane"/>
    <property type="evidence" value="ECO:0007669"/>
    <property type="project" value="UniProtKB-SubCell"/>
</dbReference>
<feature type="domain" description="Thioesterase" evidence="24">
    <location>
        <begin position="57"/>
        <end position="121"/>
    </location>
</feature>
<comment type="catalytic activity">
    <reaction evidence="19">
        <text>octanoyl-CoA + H2O = octanoate + CoA + H(+)</text>
        <dbReference type="Rhea" id="RHEA:30143"/>
        <dbReference type="ChEBI" id="CHEBI:15377"/>
        <dbReference type="ChEBI" id="CHEBI:15378"/>
        <dbReference type="ChEBI" id="CHEBI:25646"/>
        <dbReference type="ChEBI" id="CHEBI:57287"/>
        <dbReference type="ChEBI" id="CHEBI:57386"/>
    </reaction>
    <physiologicalReaction direction="left-to-right" evidence="19">
        <dbReference type="Rhea" id="RHEA:30144"/>
    </physiologicalReaction>
</comment>
<evidence type="ECO:0000256" key="7">
    <source>
        <dbReference type="ARBA" id="ARBA00022801"/>
    </source>
</evidence>
<keyword evidence="11" id="KW-0472">Membrane</keyword>
<evidence type="ECO:0000256" key="19">
    <source>
        <dbReference type="ARBA" id="ARBA00047588"/>
    </source>
</evidence>
<dbReference type="EMBL" id="SMBP01000006">
    <property type="protein sequence ID" value="TCU60624.1"/>
    <property type="molecule type" value="Genomic_DNA"/>
</dbReference>
<comment type="catalytic activity">
    <reaction evidence="22">
        <text>dodecanoyl-CoA + H2O = dodecanoate + CoA + H(+)</text>
        <dbReference type="Rhea" id="RHEA:30135"/>
        <dbReference type="ChEBI" id="CHEBI:15377"/>
        <dbReference type="ChEBI" id="CHEBI:15378"/>
        <dbReference type="ChEBI" id="CHEBI:18262"/>
        <dbReference type="ChEBI" id="CHEBI:57287"/>
        <dbReference type="ChEBI" id="CHEBI:57375"/>
    </reaction>
    <physiologicalReaction direction="left-to-right" evidence="22">
        <dbReference type="Rhea" id="RHEA:30136"/>
    </physiologicalReaction>
</comment>
<evidence type="ECO:0000256" key="15">
    <source>
        <dbReference type="ARBA" id="ARBA00038456"/>
    </source>
</evidence>
<evidence type="ECO:0000313" key="26">
    <source>
        <dbReference type="Proteomes" id="UP000295773"/>
    </source>
</evidence>
<dbReference type="GO" id="GO:0005737">
    <property type="term" value="C:cytoplasm"/>
    <property type="evidence" value="ECO:0007669"/>
    <property type="project" value="UniProtKB-SubCell"/>
</dbReference>
<sequence length="147" mass="16546">MEKDYIQQRLHDFINRRLQAQNTINAMMEMRVLSINMNKKQVILQFPVQKWQLNPAGHMHGGMLSTAMDITMGCASYIFSDASFTPTIQMSVNFDKGIAEHETLVIEGYCDHVGSRIVQARAIAHFSDSDALVATANGSYAVNHRQN</sequence>
<evidence type="ECO:0000256" key="2">
    <source>
        <dbReference type="ARBA" id="ARBA00004496"/>
    </source>
</evidence>
<keyword evidence="6" id="KW-0053">Apoptosis</keyword>
<dbReference type="PANTHER" id="PTHR12418:SF19">
    <property type="entry name" value="ACYL-COENZYME A THIOESTERASE THEM4"/>
    <property type="match status" value="1"/>
</dbReference>
<proteinExistence type="inferred from homology"/>
<dbReference type="PANTHER" id="PTHR12418">
    <property type="entry name" value="ACYL-COENZYME A THIOESTERASE THEM4"/>
    <property type="match status" value="1"/>
</dbReference>
<evidence type="ECO:0000256" key="8">
    <source>
        <dbReference type="ARBA" id="ARBA00022832"/>
    </source>
</evidence>
<comment type="catalytic activity">
    <reaction evidence="21">
        <text>decanoyl-CoA + H2O = decanoate + CoA + H(+)</text>
        <dbReference type="Rhea" id="RHEA:40059"/>
        <dbReference type="ChEBI" id="CHEBI:15377"/>
        <dbReference type="ChEBI" id="CHEBI:15378"/>
        <dbReference type="ChEBI" id="CHEBI:27689"/>
        <dbReference type="ChEBI" id="CHEBI:57287"/>
        <dbReference type="ChEBI" id="CHEBI:61430"/>
    </reaction>
    <physiologicalReaction direction="left-to-right" evidence="21">
        <dbReference type="Rhea" id="RHEA:40060"/>
    </physiologicalReaction>
</comment>
<comment type="catalytic activity">
    <reaction evidence="20">
        <text>hexadecanoyl-CoA + H2O = hexadecanoate + CoA + H(+)</text>
        <dbReference type="Rhea" id="RHEA:16645"/>
        <dbReference type="ChEBI" id="CHEBI:7896"/>
        <dbReference type="ChEBI" id="CHEBI:15377"/>
        <dbReference type="ChEBI" id="CHEBI:15378"/>
        <dbReference type="ChEBI" id="CHEBI:57287"/>
        <dbReference type="ChEBI" id="CHEBI:57379"/>
        <dbReference type="EC" id="3.1.2.2"/>
    </reaction>
    <physiologicalReaction direction="left-to-right" evidence="20">
        <dbReference type="Rhea" id="RHEA:16646"/>
    </physiologicalReaction>
</comment>
<evidence type="ECO:0000256" key="16">
    <source>
        <dbReference type="ARBA" id="ARBA00038848"/>
    </source>
</evidence>
<evidence type="ECO:0000256" key="11">
    <source>
        <dbReference type="ARBA" id="ARBA00023136"/>
    </source>
</evidence>
<dbReference type="AlphaFoldDB" id="A0A4R3THD7"/>
<dbReference type="InterPro" id="IPR006683">
    <property type="entry name" value="Thioestr_dom"/>
</dbReference>
<evidence type="ECO:0000256" key="14">
    <source>
        <dbReference type="ARBA" id="ARBA00037002"/>
    </source>
</evidence>
<keyword evidence="4" id="KW-1003">Cell membrane</keyword>
<evidence type="ECO:0000256" key="17">
    <source>
        <dbReference type="ARBA" id="ARBA00040123"/>
    </source>
</evidence>
<evidence type="ECO:0000256" key="1">
    <source>
        <dbReference type="ARBA" id="ARBA00004170"/>
    </source>
</evidence>
<comment type="caution">
    <text evidence="25">The sequence shown here is derived from an EMBL/GenBank/DDBJ whole genome shotgun (WGS) entry which is preliminary data.</text>
</comment>
<evidence type="ECO:0000256" key="22">
    <source>
        <dbReference type="ARBA" id="ARBA00048074"/>
    </source>
</evidence>
<evidence type="ECO:0000256" key="12">
    <source>
        <dbReference type="ARBA" id="ARBA00023273"/>
    </source>
</evidence>
<dbReference type="GO" id="GO:0016787">
    <property type="term" value="F:hydrolase activity"/>
    <property type="evidence" value="ECO:0007669"/>
    <property type="project" value="UniProtKB-KW"/>
</dbReference>
<evidence type="ECO:0000256" key="20">
    <source>
        <dbReference type="ARBA" id="ARBA00047734"/>
    </source>
</evidence>
<comment type="subcellular location">
    <subcellularLocation>
        <location evidence="3">Cell projection</location>
        <location evidence="3">Ruffle membrane</location>
    </subcellularLocation>
    <subcellularLocation>
        <location evidence="2">Cytoplasm</location>
    </subcellularLocation>
    <subcellularLocation>
        <location evidence="1">Membrane</location>
        <topology evidence="1">Peripheral membrane protein</topology>
    </subcellularLocation>
</comment>
<evidence type="ECO:0000256" key="5">
    <source>
        <dbReference type="ARBA" id="ARBA00022490"/>
    </source>
</evidence>
<dbReference type="Gene3D" id="3.10.129.10">
    <property type="entry name" value="Hotdog Thioesterase"/>
    <property type="match status" value="1"/>
</dbReference>
<evidence type="ECO:0000256" key="21">
    <source>
        <dbReference type="ARBA" id="ARBA00047969"/>
    </source>
</evidence>
<dbReference type="EC" id="3.1.2.2" evidence="16"/>
<comment type="similarity">
    <text evidence="15">Belongs to the THEM4/THEM5 thioesterase family.</text>
</comment>
<keyword evidence="5" id="KW-0963">Cytoplasm</keyword>
<name>A0A4R3THD7_9FIRM</name>
<dbReference type="Pfam" id="PF03061">
    <property type="entry name" value="4HBT"/>
    <property type="match status" value="1"/>
</dbReference>
<evidence type="ECO:0000256" key="13">
    <source>
        <dbReference type="ARBA" id="ARBA00035852"/>
    </source>
</evidence>
<evidence type="ECO:0000256" key="9">
    <source>
        <dbReference type="ARBA" id="ARBA00022946"/>
    </source>
</evidence>
<evidence type="ECO:0000313" key="25">
    <source>
        <dbReference type="EMBL" id="TCU60624.1"/>
    </source>
</evidence>
<evidence type="ECO:0000256" key="4">
    <source>
        <dbReference type="ARBA" id="ARBA00022475"/>
    </source>
</evidence>
<evidence type="ECO:0000256" key="18">
    <source>
        <dbReference type="ARBA" id="ARBA00043210"/>
    </source>
</evidence>
<evidence type="ECO:0000259" key="24">
    <source>
        <dbReference type="Pfam" id="PF03061"/>
    </source>
</evidence>
<keyword evidence="9" id="KW-0809">Transit peptide</keyword>
<dbReference type="SUPFAM" id="SSF54637">
    <property type="entry name" value="Thioesterase/thiol ester dehydrase-isomerase"/>
    <property type="match status" value="1"/>
</dbReference>
<evidence type="ECO:0000256" key="6">
    <source>
        <dbReference type="ARBA" id="ARBA00022703"/>
    </source>
</evidence>
<keyword evidence="12" id="KW-0966">Cell projection</keyword>
<keyword evidence="8" id="KW-0276">Fatty acid metabolism</keyword>
<dbReference type="RefSeq" id="WP_132224409.1">
    <property type="nucleotide sequence ID" value="NZ_JANKBG010000005.1"/>
</dbReference>
<dbReference type="CDD" id="cd03443">
    <property type="entry name" value="PaaI_thioesterase"/>
    <property type="match status" value="1"/>
</dbReference>
<dbReference type="Proteomes" id="UP000295773">
    <property type="component" value="Unassembled WGS sequence"/>
</dbReference>
<reference evidence="25 26" key="1">
    <citation type="submission" date="2019-03" db="EMBL/GenBank/DDBJ databases">
        <title>Genomic Encyclopedia of Type Strains, Phase IV (KMG-IV): sequencing the most valuable type-strain genomes for metagenomic binning, comparative biology and taxonomic classification.</title>
        <authorList>
            <person name="Goeker M."/>
        </authorList>
    </citation>
    <scope>NUCLEOTIDE SEQUENCE [LARGE SCALE GENOMIC DNA]</scope>
    <source>
        <strain evidence="25 26">DSM 29481</strain>
    </source>
</reference>
<evidence type="ECO:0000256" key="3">
    <source>
        <dbReference type="ARBA" id="ARBA00004632"/>
    </source>
</evidence>
<comment type="catalytic activity">
    <reaction evidence="14">
        <text>(9Z)-octadecenoyl-CoA + H2O = (9Z)-octadecenoate + CoA + H(+)</text>
        <dbReference type="Rhea" id="RHEA:40139"/>
        <dbReference type="ChEBI" id="CHEBI:15377"/>
        <dbReference type="ChEBI" id="CHEBI:15378"/>
        <dbReference type="ChEBI" id="CHEBI:30823"/>
        <dbReference type="ChEBI" id="CHEBI:57287"/>
        <dbReference type="ChEBI" id="CHEBI:57387"/>
    </reaction>
    <physiologicalReaction direction="left-to-right" evidence="14">
        <dbReference type="Rhea" id="RHEA:40140"/>
    </physiologicalReaction>
</comment>
<keyword evidence="10" id="KW-0443">Lipid metabolism</keyword>